<evidence type="ECO:0000256" key="1">
    <source>
        <dbReference type="ARBA" id="ARBA00010370"/>
    </source>
</evidence>
<organism evidence="12 13">
    <name type="scientific">Syphacia muris</name>
    <dbReference type="NCBI Taxonomy" id="451379"/>
    <lineage>
        <taxon>Eukaryota</taxon>
        <taxon>Metazoa</taxon>
        <taxon>Ecdysozoa</taxon>
        <taxon>Nematoda</taxon>
        <taxon>Chromadorea</taxon>
        <taxon>Rhabditida</taxon>
        <taxon>Spirurina</taxon>
        <taxon>Oxyuridomorpha</taxon>
        <taxon>Oxyuroidea</taxon>
        <taxon>Oxyuridae</taxon>
        <taxon>Syphacia</taxon>
    </lineage>
</organism>
<dbReference type="GO" id="GO:0008270">
    <property type="term" value="F:zinc ion binding"/>
    <property type="evidence" value="ECO:0007669"/>
    <property type="project" value="InterPro"/>
</dbReference>
<reference evidence="13" key="1">
    <citation type="submission" date="2017-02" db="UniProtKB">
        <authorList>
            <consortium name="WormBaseParasite"/>
        </authorList>
    </citation>
    <scope>IDENTIFICATION</scope>
</reference>
<dbReference type="SUPFAM" id="SSF50923">
    <property type="entry name" value="Hemopexin-like domain"/>
    <property type="match status" value="1"/>
</dbReference>
<evidence type="ECO:0000256" key="9">
    <source>
        <dbReference type="PIRSR" id="PIRSR621190-2"/>
    </source>
</evidence>
<dbReference type="GO" id="GO:0030574">
    <property type="term" value="P:collagen catabolic process"/>
    <property type="evidence" value="ECO:0007669"/>
    <property type="project" value="TreeGrafter"/>
</dbReference>
<keyword evidence="4" id="KW-0378">Hydrolase</keyword>
<feature type="binding site" evidence="9">
    <location>
        <position position="124"/>
    </location>
    <ligand>
        <name>Ca(2+)</name>
        <dbReference type="ChEBI" id="CHEBI:29108"/>
        <label>2</label>
    </ligand>
</feature>
<evidence type="ECO:0000256" key="7">
    <source>
        <dbReference type="PIRSR" id="PIRSR001191-1"/>
    </source>
</evidence>
<dbReference type="SMART" id="SM00120">
    <property type="entry name" value="HX"/>
    <property type="match status" value="3"/>
</dbReference>
<dbReference type="GO" id="GO:0031012">
    <property type="term" value="C:extracellular matrix"/>
    <property type="evidence" value="ECO:0007669"/>
    <property type="project" value="InterPro"/>
</dbReference>
<dbReference type="AlphaFoldDB" id="A0A0N5AAT6"/>
<sequence length="436" mass="51458">MSFRLDLYFLRFCLWIKYGVFTYGLPKLKTVANLHTKREFFCGTKDTELVSVKRLKRYAVGELGRLSPKVLRYRVSSYPKWELHESMTKQSLKQYVDDALRQAIELWQEPIDITFIEWPMNGADIEVSFATRYHGDPYPFDGSGTEIAHAFYPNYRKFHGQIHIDDSEPWGPTGRNLNWVMAHEIGHALGLPHNHKQSIMMNYYNGFQQTRPYLYPDDIRNIQKLYGTRENYTEVVVVETNTAEEKQHPLLCSDFSYDTIFATPNGTVYVLKGEYFWYIESVFKNHTIQGPVLIKDVWKTVETPIDVGFSDRFDWTWLIKESLHEIRLFRHYRYRTVDAVLSSNSNQQSTSFFFGTKYWLNDSLDGEADERQISEIDERIRSRVTAAVSIDSGDYIFTGDDYWRIHLERNSLKTENGYPKSIKRDWFLCEREELKV</sequence>
<dbReference type="PANTHER" id="PTHR10201">
    <property type="entry name" value="MATRIX METALLOPROTEINASE"/>
    <property type="match status" value="1"/>
</dbReference>
<evidence type="ECO:0000256" key="2">
    <source>
        <dbReference type="ARBA" id="ARBA00022670"/>
    </source>
</evidence>
<comment type="cofactor">
    <cofactor evidence="9">
        <name>Ca(2+)</name>
        <dbReference type="ChEBI" id="CHEBI:29108"/>
    </cofactor>
    <text evidence="9">Can bind about 5 Ca(2+) ions per subunit.</text>
</comment>
<evidence type="ECO:0000256" key="4">
    <source>
        <dbReference type="ARBA" id="ARBA00022801"/>
    </source>
</evidence>
<keyword evidence="12" id="KW-1185">Reference proteome</keyword>
<feature type="binding site" evidence="9">
    <location>
        <position position="136"/>
    </location>
    <ligand>
        <name>Zn(2+)</name>
        <dbReference type="ChEBI" id="CHEBI:29105"/>
        <label>1</label>
    </ligand>
</feature>
<feature type="binding site" evidence="9">
    <location>
        <position position="134"/>
    </location>
    <ligand>
        <name>Zn(2+)</name>
        <dbReference type="ChEBI" id="CHEBI:29105"/>
        <label>1</label>
    </ligand>
</feature>
<dbReference type="PRINTS" id="PR00138">
    <property type="entry name" value="MATRIXIN"/>
</dbReference>
<dbReference type="InterPro" id="IPR001818">
    <property type="entry name" value="Pept_M10_metallopeptidase"/>
</dbReference>
<evidence type="ECO:0000256" key="10">
    <source>
        <dbReference type="PROSITE-ProRule" id="PRU01011"/>
    </source>
</evidence>
<dbReference type="STRING" id="451379.A0A0N5AAT6"/>
<evidence type="ECO:0000313" key="12">
    <source>
        <dbReference type="Proteomes" id="UP000046393"/>
    </source>
</evidence>
<keyword evidence="2" id="KW-0645">Protease</keyword>
<dbReference type="InterPro" id="IPR024079">
    <property type="entry name" value="MetalloPept_cat_dom_sf"/>
</dbReference>
<dbReference type="InterPro" id="IPR021190">
    <property type="entry name" value="Pept_M10A"/>
</dbReference>
<dbReference type="InterPro" id="IPR036375">
    <property type="entry name" value="Hemopexin-like_dom_sf"/>
</dbReference>
<feature type="repeat" description="Hemopexin" evidence="10">
    <location>
        <begin position="381"/>
        <end position="429"/>
    </location>
</feature>
<dbReference type="SMART" id="SM00235">
    <property type="entry name" value="ZnMc"/>
    <property type="match status" value="1"/>
</dbReference>
<feature type="binding site" evidence="9">
    <location>
        <position position="163"/>
    </location>
    <ligand>
        <name>Zn(2+)</name>
        <dbReference type="ChEBI" id="CHEBI:29105"/>
        <label>1</label>
    </ligand>
</feature>
<feature type="binding site" evidence="8">
    <location>
        <position position="193"/>
    </location>
    <ligand>
        <name>Zn(2+)</name>
        <dbReference type="ChEBI" id="CHEBI:29105"/>
        <label>2</label>
        <note>catalytic</note>
    </ligand>
</feature>
<feature type="binding site" evidence="9">
    <location>
        <position position="258"/>
    </location>
    <ligand>
        <name>Ca(2+)</name>
        <dbReference type="ChEBI" id="CHEBI:29108"/>
        <label>4</label>
    </ligand>
</feature>
<feature type="binding site" evidence="8">
    <location>
        <position position="183"/>
    </location>
    <ligand>
        <name>Zn(2+)</name>
        <dbReference type="ChEBI" id="CHEBI:29105"/>
        <label>2</label>
        <note>catalytic</note>
    </ligand>
</feature>
<comment type="cofactor">
    <cofactor evidence="9">
        <name>Zn(2+)</name>
        <dbReference type="ChEBI" id="CHEBI:29105"/>
    </cofactor>
    <text evidence="9">Binds 2 Zn(2+) ions per subunit.</text>
</comment>
<dbReference type="GO" id="GO:0005615">
    <property type="term" value="C:extracellular space"/>
    <property type="evidence" value="ECO:0007669"/>
    <property type="project" value="TreeGrafter"/>
</dbReference>
<dbReference type="GO" id="GO:0030198">
    <property type="term" value="P:extracellular matrix organization"/>
    <property type="evidence" value="ECO:0007669"/>
    <property type="project" value="TreeGrafter"/>
</dbReference>
<accession>A0A0N5AAT6</accession>
<dbReference type="Gene3D" id="3.40.390.10">
    <property type="entry name" value="Collagenase (Catalytic Domain)"/>
    <property type="match status" value="1"/>
</dbReference>
<dbReference type="GO" id="GO:0004222">
    <property type="term" value="F:metalloendopeptidase activity"/>
    <property type="evidence" value="ECO:0007669"/>
    <property type="project" value="InterPro"/>
</dbReference>
<dbReference type="WBParaSite" id="SMUV_0000126201-mRNA-1">
    <property type="protein sequence ID" value="SMUV_0000126201-mRNA-1"/>
    <property type="gene ID" value="SMUV_0000126201"/>
</dbReference>
<evidence type="ECO:0000256" key="6">
    <source>
        <dbReference type="ARBA" id="ARBA00023049"/>
    </source>
</evidence>
<dbReference type="Gene3D" id="2.110.10.10">
    <property type="entry name" value="Hemopexin-like domain"/>
    <property type="match status" value="2"/>
</dbReference>
<evidence type="ECO:0000259" key="11">
    <source>
        <dbReference type="SMART" id="SM00235"/>
    </source>
</evidence>
<evidence type="ECO:0000313" key="13">
    <source>
        <dbReference type="WBParaSite" id="SMUV_0000126201-mRNA-1"/>
    </source>
</evidence>
<protein>
    <submittedName>
        <fullName evidence="13">ZnMc domain-containing protein</fullName>
    </submittedName>
</protein>
<dbReference type="SUPFAM" id="SSF55486">
    <property type="entry name" value="Metalloproteases ('zincins'), catalytic domain"/>
    <property type="match status" value="1"/>
</dbReference>
<dbReference type="PANTHER" id="PTHR10201:SF309">
    <property type="entry name" value="PEPTIDASE METALLOPEPTIDASE DOMAIN-CONTAINING PROTEIN"/>
    <property type="match status" value="1"/>
</dbReference>
<feature type="binding site" evidence="9">
    <location>
        <position position="260"/>
    </location>
    <ligand>
        <name>Ca(2+)</name>
        <dbReference type="ChEBI" id="CHEBI:29108"/>
        <label>5</label>
    </ligand>
</feature>
<keyword evidence="3 8" id="KW-0479">Metal-binding</keyword>
<dbReference type="InterPro" id="IPR006026">
    <property type="entry name" value="Peptidase_Metallo"/>
</dbReference>
<dbReference type="Proteomes" id="UP000046393">
    <property type="component" value="Unplaced"/>
</dbReference>
<dbReference type="GO" id="GO:0006508">
    <property type="term" value="P:proteolysis"/>
    <property type="evidence" value="ECO:0007669"/>
    <property type="project" value="UniProtKB-KW"/>
</dbReference>
<name>A0A0N5AAT6_9BILA</name>
<evidence type="ECO:0000256" key="8">
    <source>
        <dbReference type="PIRSR" id="PIRSR001191-2"/>
    </source>
</evidence>
<comment type="similarity">
    <text evidence="1">Belongs to the peptidase M10A family.</text>
</comment>
<dbReference type="PIRSF" id="PIRSF001191">
    <property type="entry name" value="Peptidase_M10A_matrix"/>
    <property type="match status" value="1"/>
</dbReference>
<feature type="domain" description="Peptidase metallopeptidase" evidence="11">
    <location>
        <begin position="69"/>
        <end position="228"/>
    </location>
</feature>
<keyword evidence="6" id="KW-0482">Metalloprotease</keyword>
<keyword evidence="5 8" id="KW-0862">Zinc</keyword>
<feature type="binding site" evidence="9">
    <location>
        <position position="168"/>
    </location>
    <ligand>
        <name>Ca(2+)</name>
        <dbReference type="ChEBI" id="CHEBI:29108"/>
        <label>3</label>
    </ligand>
</feature>
<feature type="binding site" evidence="9">
    <location>
        <position position="166"/>
    </location>
    <ligand>
        <name>Ca(2+)</name>
        <dbReference type="ChEBI" id="CHEBI:29108"/>
        <label>1</label>
    </ligand>
</feature>
<feature type="binding site" evidence="9">
    <location>
        <position position="306"/>
    </location>
    <ligand>
        <name>Ca(2+)</name>
        <dbReference type="ChEBI" id="CHEBI:29108"/>
        <label>4</label>
    </ligand>
</feature>
<dbReference type="PROSITE" id="PS51642">
    <property type="entry name" value="HEMOPEXIN_2"/>
    <property type="match status" value="1"/>
</dbReference>
<proteinExistence type="inferred from homology"/>
<feature type="binding site" evidence="9">
    <location>
        <position position="168"/>
    </location>
    <ligand>
        <name>Ca(2+)</name>
        <dbReference type="ChEBI" id="CHEBI:29108"/>
        <label>1</label>
    </ligand>
</feature>
<dbReference type="Pfam" id="PF00045">
    <property type="entry name" value="Hemopexin"/>
    <property type="match status" value="1"/>
</dbReference>
<feature type="binding site" evidence="9">
    <location>
        <position position="149"/>
    </location>
    <ligand>
        <name>Zn(2+)</name>
        <dbReference type="ChEBI" id="CHEBI:29105"/>
        <label>1</label>
    </ligand>
</feature>
<dbReference type="InterPro" id="IPR033739">
    <property type="entry name" value="M10A_MMP"/>
</dbReference>
<feature type="binding site" evidence="9">
    <location>
        <position position="165"/>
    </location>
    <ligand>
        <name>Ca(2+)</name>
        <dbReference type="ChEBI" id="CHEBI:29108"/>
        <label>3</label>
    </ligand>
</feature>
<dbReference type="Pfam" id="PF00413">
    <property type="entry name" value="Peptidase_M10"/>
    <property type="match status" value="1"/>
</dbReference>
<feature type="active site" evidence="7">
    <location>
        <position position="184"/>
    </location>
</feature>
<dbReference type="InterPro" id="IPR018487">
    <property type="entry name" value="Hemopexin-like_repeat"/>
</dbReference>
<keyword evidence="9" id="KW-0106">Calcium</keyword>
<evidence type="ECO:0000256" key="5">
    <source>
        <dbReference type="ARBA" id="ARBA00022833"/>
    </source>
</evidence>
<feature type="binding site" evidence="9">
    <location>
        <position position="142"/>
    </location>
    <ligand>
        <name>Ca(2+)</name>
        <dbReference type="ChEBI" id="CHEBI:29108"/>
        <label>3</label>
    </ligand>
</feature>
<feature type="binding site" evidence="8">
    <location>
        <position position="187"/>
    </location>
    <ligand>
        <name>Zn(2+)</name>
        <dbReference type="ChEBI" id="CHEBI:29105"/>
        <label>2</label>
        <note>catalytic</note>
    </ligand>
</feature>
<dbReference type="CDD" id="cd04278">
    <property type="entry name" value="ZnMc_MMP"/>
    <property type="match status" value="1"/>
</dbReference>
<feature type="binding site" evidence="9">
    <location>
        <position position="141"/>
    </location>
    <ligand>
        <name>Ca(2+)</name>
        <dbReference type="ChEBI" id="CHEBI:29108"/>
        <label>3</label>
    </ligand>
</feature>
<evidence type="ECO:0000256" key="3">
    <source>
        <dbReference type="ARBA" id="ARBA00022723"/>
    </source>
</evidence>
<feature type="binding site" evidence="9">
    <location>
        <position position="200"/>
    </location>
    <ligand>
        <name>Zn(2+)</name>
        <dbReference type="ChEBI" id="CHEBI:29105"/>
        <label>2</label>
        <note>catalytic</note>
    </ligand>
</feature>